<dbReference type="STRING" id="413882.AAW51_0145"/>
<dbReference type="KEGG" id="pbh:AAW51_0145"/>
<dbReference type="EMBL" id="CP011371">
    <property type="protein sequence ID" value="AKJ26836.1"/>
    <property type="molecule type" value="Genomic_DNA"/>
</dbReference>
<dbReference type="InterPro" id="IPR007833">
    <property type="entry name" value="Capsule_polysaccharide_synth"/>
</dbReference>
<protein>
    <submittedName>
        <fullName evidence="2">Capsular polysaccharide export system protein KpsS</fullName>
    </submittedName>
</protein>
<dbReference type="RefSeq" id="WP_053013223.1">
    <property type="nucleotide sequence ID" value="NZ_CP011371.1"/>
</dbReference>
<keyword evidence="3" id="KW-1185">Reference proteome</keyword>
<accession>A0A0G3BHK8</accession>
<evidence type="ECO:0000313" key="3">
    <source>
        <dbReference type="Proteomes" id="UP000035352"/>
    </source>
</evidence>
<dbReference type="Pfam" id="PF05159">
    <property type="entry name" value="Capsule_synth"/>
    <property type="match status" value="1"/>
</dbReference>
<dbReference type="PATRIC" id="fig|413882.6.peg.150"/>
<sequence>MPHPASFLSLLTHRRTLLLQGPMGPFFARLAAYLEHCGQRVYKVNFNGGDRFFFRGDRALDFTGRIEAWPEWLRRLLILKRIEAVVLFGQTRPVHEVARRIAAQLELPVYVFEEGYLRPDYVTLEIGGVNGCSRVPKDPAAFPDVGSARLPEPVPTYQRFRLMLLQASAYFTAASLLARRYPHQVHHRPLNPLPEGLRWLRGGCRKLINGWRQRELLPQLTSPAMSKRWFLLPLQVHNDSQIVHHSRYPCMDEVIEEVVASFAAHADPEHLLVIKHHPMDRAYRDYTEVIRVAARACDVAHRVLYVHDLHLPTLLKHARGVITVNSTTGLQSLFHRTPVTTLGDCFYAIEGLVHMGPLNHFWREPGQVDEELFRRFRHYLVRQNQLNASFYGRTPAFDSTPLHLAHAPGTDEGASSLISQPFPLADVPAAAVPVSSVAVSLQVPGDEEPHANDGALPPAAAASSSAPQPWSRNNPARLQ</sequence>
<organism evidence="2 3">
    <name type="scientific">Caldimonas brevitalea</name>
    <dbReference type="NCBI Taxonomy" id="413882"/>
    <lineage>
        <taxon>Bacteria</taxon>
        <taxon>Pseudomonadati</taxon>
        <taxon>Pseudomonadota</taxon>
        <taxon>Betaproteobacteria</taxon>
        <taxon>Burkholderiales</taxon>
        <taxon>Sphaerotilaceae</taxon>
        <taxon>Caldimonas</taxon>
    </lineage>
</organism>
<dbReference type="Proteomes" id="UP000035352">
    <property type="component" value="Chromosome"/>
</dbReference>
<dbReference type="AlphaFoldDB" id="A0A0G3BHK8"/>
<evidence type="ECO:0000313" key="2">
    <source>
        <dbReference type="EMBL" id="AKJ26836.1"/>
    </source>
</evidence>
<feature type="compositionally biased region" description="Low complexity" evidence="1">
    <location>
        <begin position="455"/>
        <end position="471"/>
    </location>
</feature>
<dbReference type="OrthoDB" id="9794206at2"/>
<name>A0A0G3BHK8_9BURK</name>
<dbReference type="GO" id="GO:0015774">
    <property type="term" value="P:polysaccharide transport"/>
    <property type="evidence" value="ECO:0007669"/>
    <property type="project" value="InterPro"/>
</dbReference>
<dbReference type="CDD" id="cd16441">
    <property type="entry name" value="beta_Kdo_transferase_KpsS"/>
    <property type="match status" value="1"/>
</dbReference>
<proteinExistence type="predicted"/>
<reference evidence="2 3" key="1">
    <citation type="submission" date="2015-05" db="EMBL/GenBank/DDBJ databases">
        <authorList>
            <person name="Tang B."/>
            <person name="Yu Y."/>
        </authorList>
    </citation>
    <scope>NUCLEOTIDE SEQUENCE [LARGE SCALE GENOMIC DNA]</scope>
    <source>
        <strain evidence="2 3">DSM 7029</strain>
    </source>
</reference>
<dbReference type="GO" id="GO:0000271">
    <property type="term" value="P:polysaccharide biosynthetic process"/>
    <property type="evidence" value="ECO:0007669"/>
    <property type="project" value="InterPro"/>
</dbReference>
<evidence type="ECO:0000256" key="1">
    <source>
        <dbReference type="SAM" id="MobiDB-lite"/>
    </source>
</evidence>
<feature type="region of interest" description="Disordered" evidence="1">
    <location>
        <begin position="443"/>
        <end position="479"/>
    </location>
</feature>
<gene>
    <name evidence="2" type="ORF">AAW51_0145</name>
</gene>